<dbReference type="InterPro" id="IPR001515">
    <property type="entry name" value="Ribosomal_eL32"/>
</dbReference>
<evidence type="ECO:0000313" key="4">
    <source>
        <dbReference type="EMBL" id="KAI5084157.1"/>
    </source>
</evidence>
<reference evidence="4" key="1">
    <citation type="submission" date="2021-01" db="EMBL/GenBank/DDBJ databases">
        <title>Adiantum capillus-veneris genome.</title>
        <authorList>
            <person name="Fang Y."/>
            <person name="Liao Q."/>
        </authorList>
    </citation>
    <scope>NUCLEOTIDE SEQUENCE</scope>
    <source>
        <strain evidence="4">H3</strain>
        <tissue evidence="4">Leaf</tissue>
    </source>
</reference>
<comment type="similarity">
    <text evidence="1">Belongs to the eukaryotic ribosomal protein eL32 family.</text>
</comment>
<keyword evidence="2" id="KW-0689">Ribosomal protein</keyword>
<keyword evidence="5" id="KW-1185">Reference proteome</keyword>
<comment type="caution">
    <text evidence="4">The sequence shown here is derived from an EMBL/GenBank/DDBJ whole genome shotgun (WGS) entry which is preliminary data.</text>
</comment>
<protein>
    <recommendedName>
        <fullName evidence="6">60S ribosomal protein L32</fullName>
    </recommendedName>
</protein>
<evidence type="ECO:0000313" key="5">
    <source>
        <dbReference type="Proteomes" id="UP000886520"/>
    </source>
</evidence>
<sequence length="99" mass="11406">MVTLLVKARIVKKRVKKFKGTQSDRKIYKTRHVLPNGFTKFLVHNSAKLDLLMMHNNKFCAKIAHNISTLKRKSIVERAAQLNIAVTNGFARLRSEEDE</sequence>
<dbReference type="GO" id="GO:0022625">
    <property type="term" value="C:cytosolic large ribosomal subunit"/>
    <property type="evidence" value="ECO:0007669"/>
    <property type="project" value="TreeGrafter"/>
</dbReference>
<keyword evidence="3" id="KW-0687">Ribonucleoprotein</keyword>
<evidence type="ECO:0000256" key="1">
    <source>
        <dbReference type="ARBA" id="ARBA00008431"/>
    </source>
</evidence>
<dbReference type="PANTHER" id="PTHR23413">
    <property type="entry name" value="60S RIBOSOMAL PROTEIN L32 AND DNA-DIRECTED RNA POLYMERASE II, SUBUNIT N"/>
    <property type="match status" value="1"/>
</dbReference>
<dbReference type="PANTHER" id="PTHR23413:SF1">
    <property type="entry name" value="RIBOSOMAL PROTEIN L32"/>
    <property type="match status" value="1"/>
</dbReference>
<evidence type="ECO:0000256" key="2">
    <source>
        <dbReference type="ARBA" id="ARBA00022980"/>
    </source>
</evidence>
<evidence type="ECO:0008006" key="6">
    <source>
        <dbReference type="Google" id="ProtNLM"/>
    </source>
</evidence>
<dbReference type="EMBL" id="JABFUD020000001">
    <property type="protein sequence ID" value="KAI5084157.1"/>
    <property type="molecule type" value="Genomic_DNA"/>
</dbReference>
<dbReference type="Proteomes" id="UP000886520">
    <property type="component" value="Chromosome 1"/>
</dbReference>
<dbReference type="OrthoDB" id="268693at2759"/>
<dbReference type="GO" id="GO:0003735">
    <property type="term" value="F:structural constituent of ribosome"/>
    <property type="evidence" value="ECO:0007669"/>
    <property type="project" value="InterPro"/>
</dbReference>
<dbReference type="Pfam" id="PF01655">
    <property type="entry name" value="Ribosomal_L32e"/>
    <property type="match status" value="1"/>
</dbReference>
<organism evidence="4 5">
    <name type="scientific">Adiantum capillus-veneris</name>
    <name type="common">Maidenhair fern</name>
    <dbReference type="NCBI Taxonomy" id="13818"/>
    <lineage>
        <taxon>Eukaryota</taxon>
        <taxon>Viridiplantae</taxon>
        <taxon>Streptophyta</taxon>
        <taxon>Embryophyta</taxon>
        <taxon>Tracheophyta</taxon>
        <taxon>Polypodiopsida</taxon>
        <taxon>Polypodiidae</taxon>
        <taxon>Polypodiales</taxon>
        <taxon>Pteridineae</taxon>
        <taxon>Pteridaceae</taxon>
        <taxon>Vittarioideae</taxon>
        <taxon>Adiantum</taxon>
    </lineage>
</organism>
<proteinExistence type="inferred from homology"/>
<dbReference type="SUPFAM" id="SSF52042">
    <property type="entry name" value="Ribosomal protein L32e"/>
    <property type="match status" value="1"/>
</dbReference>
<accession>A0A9D4ZSS3</accession>
<dbReference type="AlphaFoldDB" id="A0A9D4ZSS3"/>
<dbReference type="InterPro" id="IPR036351">
    <property type="entry name" value="Ribosomal_eL32_sf"/>
</dbReference>
<dbReference type="SMART" id="SM01393">
    <property type="entry name" value="Ribosomal_L32e"/>
    <property type="match status" value="1"/>
</dbReference>
<name>A0A9D4ZSS3_ADICA</name>
<dbReference type="GO" id="GO:0006412">
    <property type="term" value="P:translation"/>
    <property type="evidence" value="ECO:0007669"/>
    <property type="project" value="InterPro"/>
</dbReference>
<evidence type="ECO:0000256" key="3">
    <source>
        <dbReference type="ARBA" id="ARBA00023274"/>
    </source>
</evidence>
<gene>
    <name evidence="4" type="ORF">GOP47_0000326</name>
</gene>